<dbReference type="EMBL" id="NVGE01000078">
    <property type="protein sequence ID" value="PFZ19111.1"/>
    <property type="molecule type" value="Genomic_DNA"/>
</dbReference>
<evidence type="ECO:0000256" key="1">
    <source>
        <dbReference type="SAM" id="Phobius"/>
    </source>
</evidence>
<reference evidence="2 3" key="1">
    <citation type="submission" date="2017-09" db="EMBL/GenBank/DDBJ databases">
        <title>Large-scale bioinformatics analysis of Bacillus genomes uncovers conserved roles of natural products in bacterial physiology.</title>
        <authorList>
            <consortium name="Agbiome Team Llc"/>
            <person name="Bleich R.M."/>
            <person name="Grubbs K.J."/>
            <person name="Santa Maria K.C."/>
            <person name="Allen S.E."/>
            <person name="Farag S."/>
            <person name="Shank E.A."/>
            <person name="Bowers A."/>
        </authorList>
    </citation>
    <scope>NUCLEOTIDE SEQUENCE [LARGE SCALE GENOMIC DNA]</scope>
    <source>
        <strain evidence="2 3">AFS080080</strain>
    </source>
</reference>
<keyword evidence="1" id="KW-1133">Transmembrane helix</keyword>
<dbReference type="AlphaFoldDB" id="A0A2B5I2P4"/>
<keyword evidence="1" id="KW-0472">Membrane</keyword>
<organism evidence="2 3">
    <name type="scientific">Bacillus wiedmannii</name>
    <dbReference type="NCBI Taxonomy" id="1890302"/>
    <lineage>
        <taxon>Bacteria</taxon>
        <taxon>Bacillati</taxon>
        <taxon>Bacillota</taxon>
        <taxon>Bacilli</taxon>
        <taxon>Bacillales</taxon>
        <taxon>Bacillaceae</taxon>
        <taxon>Bacillus</taxon>
        <taxon>Bacillus cereus group</taxon>
    </lineage>
</organism>
<evidence type="ECO:0000313" key="3">
    <source>
        <dbReference type="Proteomes" id="UP000223311"/>
    </source>
</evidence>
<gene>
    <name evidence="2" type="ORF">COL66_29485</name>
</gene>
<protein>
    <submittedName>
        <fullName evidence="2">Uncharacterized protein</fullName>
    </submittedName>
</protein>
<proteinExistence type="predicted"/>
<feature type="transmembrane region" description="Helical" evidence="1">
    <location>
        <begin position="27"/>
        <end position="47"/>
    </location>
</feature>
<dbReference type="Proteomes" id="UP000223311">
    <property type="component" value="Unassembled WGS sequence"/>
</dbReference>
<comment type="caution">
    <text evidence="2">The sequence shown here is derived from an EMBL/GenBank/DDBJ whole genome shotgun (WGS) entry which is preliminary data.</text>
</comment>
<accession>A0A2B5I2P4</accession>
<sequence>MELRKTADGQSFIIDVEKKNGSVFGTAARMLSILAGIGGFVISVVLFVTLIGIIIAIPLFIVSAFLIAAGLGYQRVECPNCNRKQGVRKGAGQFECKSCKKLTLVEWK</sequence>
<dbReference type="RefSeq" id="WP_061656324.1">
    <property type="nucleotide sequence ID" value="NZ_NVGE01000078.1"/>
</dbReference>
<feature type="transmembrane region" description="Helical" evidence="1">
    <location>
        <begin position="53"/>
        <end position="73"/>
    </location>
</feature>
<name>A0A2B5I2P4_9BACI</name>
<keyword evidence="1" id="KW-0812">Transmembrane</keyword>
<evidence type="ECO:0000313" key="2">
    <source>
        <dbReference type="EMBL" id="PFZ19111.1"/>
    </source>
</evidence>